<organism evidence="8 9">
    <name type="scientific">Toxoplasma gondii GAB2-2007-GAL-DOM2</name>
    <dbReference type="NCBI Taxonomy" id="1130820"/>
    <lineage>
        <taxon>Eukaryota</taxon>
        <taxon>Sar</taxon>
        <taxon>Alveolata</taxon>
        <taxon>Apicomplexa</taxon>
        <taxon>Conoidasida</taxon>
        <taxon>Coccidia</taxon>
        <taxon>Eucoccidiorida</taxon>
        <taxon>Eimeriorina</taxon>
        <taxon>Sarcocystidae</taxon>
        <taxon>Toxoplasma</taxon>
    </lineage>
</organism>
<evidence type="ECO:0000313" key="8">
    <source>
        <dbReference type="EMBL" id="KFG30275.1"/>
    </source>
</evidence>
<feature type="region of interest" description="Disordered" evidence="6">
    <location>
        <begin position="1"/>
        <end position="88"/>
    </location>
</feature>
<accession>A0A086JDQ7</accession>
<dbReference type="VEuPathDB" id="ToxoDB:TGDOM2_216220"/>
<gene>
    <name evidence="8" type="ORF">TGDOM2_216220</name>
</gene>
<comment type="caution">
    <text evidence="8">The sequence shown here is derived from an EMBL/GenBank/DDBJ whole genome shotgun (WGS) entry which is preliminary data.</text>
</comment>
<evidence type="ECO:0000256" key="3">
    <source>
        <dbReference type="ARBA" id="ARBA00023125"/>
    </source>
</evidence>
<evidence type="ECO:0000256" key="2">
    <source>
        <dbReference type="ARBA" id="ARBA00023015"/>
    </source>
</evidence>
<evidence type="ECO:0000256" key="4">
    <source>
        <dbReference type="ARBA" id="ARBA00023163"/>
    </source>
</evidence>
<feature type="compositionally biased region" description="Low complexity" evidence="6">
    <location>
        <begin position="703"/>
        <end position="714"/>
    </location>
</feature>
<comment type="subcellular location">
    <subcellularLocation>
        <location evidence="1">Nucleus</location>
    </subcellularLocation>
</comment>
<feature type="compositionally biased region" description="Low complexity" evidence="6">
    <location>
        <begin position="307"/>
        <end position="317"/>
    </location>
</feature>
<feature type="compositionally biased region" description="Basic and acidic residues" evidence="6">
    <location>
        <begin position="336"/>
        <end position="370"/>
    </location>
</feature>
<sequence length="868" mass="89486">MMDARVEETTRQSESGKVFEATTDLPPTVSSIDESVPSSTSDFSAPVSDTGSLAGKKSLERGSLSPRSSCVDNPEFPVDRGEPGQTAELLPDGRATVAATAILETRIPAARTGESTFHLCQSLEQKDLPRTVLLENPEAPVPGTTSQSQPRDTEYVASVHTSSGVHTPGPQLAGASQSVDGLRGLSKQDSVGDAKSVTRSFPEGTSRQSTAGSPVEVRFPVACGQQVSPASSRCAASLSGAASNEDGAPFSRAAPQMERLEENCGDAAATPAPLPSGSGTGAQGPCLMGANMQSPSPNETPEDEAALADANLQAGALPASTGGSEEAFGATAWRKNASDRDTSGTHSTGGEKEEMKEEKVDYLQSERIEDNGEPTAPAKRRKKEDEDDRFSLGSTFPAPAPPANASAPSAQVNAANSQQVFHQGTACHAPGWAQAPQGPLQEEEQAEGSDGLAAPLSPGQSCPPRGGAVAPGRVPVAGEKYAQWLDAIYTVCLKIDDLCAKLDPEFPNAMALWEQRGPGIDGARSLFVNGGCPGGYGSGGVDPTQRAFDNMNPGDASPPFGVMGEYSTAGSHCTGMYSLGGGTPAHASTLPGSGAWAGGAGSLKKRGRKDRPPTSRPGAAATSPPSSLLSSSLFGPRGASGGLVPLSTQGGQAPHLGSGAASMLHQLQGRDTSQLLGASSLSNDMFVASQRPPQGPGAGNLGAGARSSGAHAGLGATGANSGHGAHFLPHLSSQLSPTGRERVDPAPAAAPESEYEYLLHLPEQEGPNPENATDLKCDVAGVYWDKRSWIASWYEGGKRYYKSFSAKTHGFYRSKYWAIKVRLSKVQNSNLLVNKGAKNKDRGSSAAAHSASAGGYGRNQVDDSSGYR</sequence>
<feature type="region of interest" description="Disordered" evidence="6">
    <location>
        <begin position="686"/>
        <end position="749"/>
    </location>
</feature>
<dbReference type="GO" id="GO:0003677">
    <property type="term" value="F:DNA binding"/>
    <property type="evidence" value="ECO:0007669"/>
    <property type="project" value="UniProtKB-KW"/>
</dbReference>
<proteinExistence type="predicted"/>
<keyword evidence="3" id="KW-0238">DNA-binding</keyword>
<feature type="region of interest" description="Disordered" evidence="6">
    <location>
        <begin position="263"/>
        <end position="416"/>
    </location>
</feature>
<keyword evidence="2" id="KW-0805">Transcription regulation</keyword>
<dbReference type="Proteomes" id="UP000028837">
    <property type="component" value="Unassembled WGS sequence"/>
</dbReference>
<protein>
    <submittedName>
        <fullName evidence="8">AP2 domain transcription factor AP2XI-5</fullName>
    </submittedName>
</protein>
<feature type="compositionally biased region" description="Low complexity" evidence="6">
    <location>
        <begin position="403"/>
        <end position="416"/>
    </location>
</feature>
<dbReference type="EMBL" id="AHZU02001649">
    <property type="protein sequence ID" value="KFG30275.1"/>
    <property type="molecule type" value="Genomic_DNA"/>
</dbReference>
<feature type="region of interest" description="Disordered" evidence="6">
    <location>
        <begin position="136"/>
        <end position="213"/>
    </location>
</feature>
<evidence type="ECO:0000256" key="1">
    <source>
        <dbReference type="ARBA" id="ARBA00004123"/>
    </source>
</evidence>
<dbReference type="Pfam" id="PF00847">
    <property type="entry name" value="AP2"/>
    <property type="match status" value="1"/>
</dbReference>
<feature type="region of interest" description="Disordered" evidence="6">
    <location>
        <begin position="429"/>
        <end position="469"/>
    </location>
</feature>
<keyword evidence="4" id="KW-0804">Transcription</keyword>
<dbReference type="OrthoDB" id="331648at2759"/>
<feature type="compositionally biased region" description="Low complexity" evidence="6">
    <location>
        <begin position="616"/>
        <end position="635"/>
    </location>
</feature>
<dbReference type="GO" id="GO:0003700">
    <property type="term" value="F:DNA-binding transcription factor activity"/>
    <property type="evidence" value="ECO:0007669"/>
    <property type="project" value="InterPro"/>
</dbReference>
<feature type="compositionally biased region" description="Basic and acidic residues" evidence="6">
    <location>
        <begin position="1"/>
        <end position="11"/>
    </location>
</feature>
<feature type="domain" description="AP2/ERF" evidence="7">
    <location>
        <begin position="778"/>
        <end position="826"/>
    </location>
</feature>
<evidence type="ECO:0000313" key="9">
    <source>
        <dbReference type="Proteomes" id="UP000028837"/>
    </source>
</evidence>
<name>A0A086JDQ7_TOXGO</name>
<feature type="region of interest" description="Disordered" evidence="6">
    <location>
        <begin position="834"/>
        <end position="868"/>
    </location>
</feature>
<feature type="compositionally biased region" description="Low complexity" evidence="6">
    <location>
        <begin position="844"/>
        <end position="853"/>
    </location>
</feature>
<keyword evidence="5" id="KW-0539">Nucleus</keyword>
<dbReference type="InterPro" id="IPR001471">
    <property type="entry name" value="AP2/ERF_dom"/>
</dbReference>
<dbReference type="GO" id="GO:0005634">
    <property type="term" value="C:nucleus"/>
    <property type="evidence" value="ECO:0007669"/>
    <property type="project" value="UniProtKB-SubCell"/>
</dbReference>
<feature type="compositionally biased region" description="Polar residues" evidence="6">
    <location>
        <begin position="197"/>
        <end position="212"/>
    </location>
</feature>
<evidence type="ECO:0000256" key="5">
    <source>
        <dbReference type="ARBA" id="ARBA00023242"/>
    </source>
</evidence>
<evidence type="ECO:0000259" key="7">
    <source>
        <dbReference type="Pfam" id="PF00847"/>
    </source>
</evidence>
<dbReference type="Gene3D" id="1.20.5.2050">
    <property type="match status" value="1"/>
</dbReference>
<evidence type="ECO:0000256" key="6">
    <source>
        <dbReference type="SAM" id="MobiDB-lite"/>
    </source>
</evidence>
<reference evidence="8 9" key="1">
    <citation type="submission" date="2014-02" db="EMBL/GenBank/DDBJ databases">
        <authorList>
            <person name="Sibley D."/>
            <person name="Venepally P."/>
            <person name="Karamycheva S."/>
            <person name="Hadjithomas M."/>
            <person name="Khan A."/>
            <person name="Brunk B."/>
            <person name="Roos D."/>
            <person name="Caler E."/>
            <person name="Lorenzi H."/>
        </authorList>
    </citation>
    <scope>NUCLEOTIDE SEQUENCE [LARGE SCALE GENOMIC DNA]</scope>
    <source>
        <strain evidence="8 9">GAB2-2007-GAL-DOM2</strain>
    </source>
</reference>
<feature type="region of interest" description="Disordered" evidence="6">
    <location>
        <begin position="590"/>
        <end position="635"/>
    </location>
</feature>
<feature type="compositionally biased region" description="Polar residues" evidence="6">
    <location>
        <begin position="28"/>
        <end position="51"/>
    </location>
</feature>
<dbReference type="AlphaFoldDB" id="A0A086JDQ7"/>